<reference evidence="2 3" key="1">
    <citation type="submission" date="2014-04" db="EMBL/GenBank/DDBJ databases">
        <authorList>
            <consortium name="DOE Joint Genome Institute"/>
            <person name="Kuo A."/>
            <person name="Tarkka M."/>
            <person name="Buscot F."/>
            <person name="Kohler A."/>
            <person name="Nagy L.G."/>
            <person name="Floudas D."/>
            <person name="Copeland A."/>
            <person name="Barry K.W."/>
            <person name="Cichocki N."/>
            <person name="Veneault-Fourrey C."/>
            <person name="LaButti K."/>
            <person name="Lindquist E.A."/>
            <person name="Lipzen A."/>
            <person name="Lundell T."/>
            <person name="Morin E."/>
            <person name="Murat C."/>
            <person name="Sun H."/>
            <person name="Tunlid A."/>
            <person name="Henrissat B."/>
            <person name="Grigoriev I.V."/>
            <person name="Hibbett D.S."/>
            <person name="Martin F."/>
            <person name="Nordberg H.P."/>
            <person name="Cantor M.N."/>
            <person name="Hua S.X."/>
        </authorList>
    </citation>
    <scope>NUCLEOTIDE SEQUENCE [LARGE SCALE GENOMIC DNA]</scope>
    <source>
        <strain evidence="2 3">F 1598</strain>
    </source>
</reference>
<feature type="region of interest" description="Disordered" evidence="1">
    <location>
        <begin position="79"/>
        <end position="115"/>
    </location>
</feature>
<evidence type="ECO:0000313" key="3">
    <source>
        <dbReference type="Proteomes" id="UP000054166"/>
    </source>
</evidence>
<evidence type="ECO:0000313" key="2">
    <source>
        <dbReference type="EMBL" id="KIM84181.1"/>
    </source>
</evidence>
<feature type="compositionally biased region" description="Polar residues" evidence="1">
    <location>
        <begin position="79"/>
        <end position="94"/>
    </location>
</feature>
<dbReference type="HOGENOM" id="CLU_390838_0_0_1"/>
<dbReference type="Proteomes" id="UP000054166">
    <property type="component" value="Unassembled WGS sequence"/>
</dbReference>
<protein>
    <submittedName>
        <fullName evidence="2">Uncharacterized protein</fullName>
    </submittedName>
</protein>
<feature type="region of interest" description="Disordered" evidence="1">
    <location>
        <begin position="1"/>
        <end position="22"/>
    </location>
</feature>
<feature type="compositionally biased region" description="Low complexity" evidence="1">
    <location>
        <begin position="95"/>
        <end position="110"/>
    </location>
</feature>
<keyword evidence="3" id="KW-1185">Reference proteome</keyword>
<sequence length="706" mass="77974">MAGANYMGGKRNAAKARSKDATGRVQKVFFGRQRLNALTKGLRTQTSPNISGQSQPADRARSRIDLAHAKRFMQTTGSYIVPATPQQRSYASRQTSSEWRTNRSSSSSRTRSSKVLAVLDTSEPLSMRAEMNRILSFPDLAGLAQRDHASSASRVIASKRSQLSIPDDSYDNRKPKRTRYYDSSVTLGSSDSDHDIPFPLNTQQLKEHSLPLSPLKMSAFNYTHTIQEPLSLVPDYATTLSSIADDIEVIRPREQLYAEDHQNNHANKSFESVQMDTSITNDDSGYAEFEAELQSRTQPLQDRDSDAEMMEEQDITNKMYTRGYGSQRRLLYQRDSSILCLDTSPPPSSFAPFEHIANYSQLSTSSSLESYLPDFSAMAPQPLNPNSQPMTPFTFRKNSIHRIDHLVNTDINAPPSSAAEPPPPTFCLPSPRQDIGISVSPKLRITRSRVPSPTLGSTYLHSPSLSPALIKQDPDVVIKTNLLDEDDPWDAIGRLLNLNTSSSSQSSAATRHLTTQLLGISMNDRSGVGYVAPQVEEKHEPNPQRDIGIRPEALERTTSEEYTDHFSTLPHIQISPPPPILTMNATPPTQPSVSLYLSTILSAEPEKPKADNDGDIACTEFQPFAEESFVGLERAWLAFSDDESDDNLHRLLESAASAPAVDPPSISIPPAAPSTPKEGTVEMPVKIQNLQGPCLFFDLDDDNGEE</sequence>
<dbReference type="EMBL" id="KN832988">
    <property type="protein sequence ID" value="KIM84181.1"/>
    <property type="molecule type" value="Genomic_DNA"/>
</dbReference>
<organism evidence="2 3">
    <name type="scientific">Piloderma croceum (strain F 1598)</name>
    <dbReference type="NCBI Taxonomy" id="765440"/>
    <lineage>
        <taxon>Eukaryota</taxon>
        <taxon>Fungi</taxon>
        <taxon>Dikarya</taxon>
        <taxon>Basidiomycota</taxon>
        <taxon>Agaricomycotina</taxon>
        <taxon>Agaricomycetes</taxon>
        <taxon>Agaricomycetidae</taxon>
        <taxon>Atheliales</taxon>
        <taxon>Atheliaceae</taxon>
        <taxon>Piloderma</taxon>
    </lineage>
</organism>
<reference evidence="3" key="2">
    <citation type="submission" date="2015-01" db="EMBL/GenBank/DDBJ databases">
        <title>Evolutionary Origins and Diversification of the Mycorrhizal Mutualists.</title>
        <authorList>
            <consortium name="DOE Joint Genome Institute"/>
            <consortium name="Mycorrhizal Genomics Consortium"/>
            <person name="Kohler A."/>
            <person name="Kuo A."/>
            <person name="Nagy L.G."/>
            <person name="Floudas D."/>
            <person name="Copeland A."/>
            <person name="Barry K.W."/>
            <person name="Cichocki N."/>
            <person name="Veneault-Fourrey C."/>
            <person name="LaButti K."/>
            <person name="Lindquist E.A."/>
            <person name="Lipzen A."/>
            <person name="Lundell T."/>
            <person name="Morin E."/>
            <person name="Murat C."/>
            <person name="Riley R."/>
            <person name="Ohm R."/>
            <person name="Sun H."/>
            <person name="Tunlid A."/>
            <person name="Henrissat B."/>
            <person name="Grigoriev I.V."/>
            <person name="Hibbett D.S."/>
            <person name="Martin F."/>
        </authorList>
    </citation>
    <scope>NUCLEOTIDE SEQUENCE [LARGE SCALE GENOMIC DNA]</scope>
    <source>
        <strain evidence="3">F 1598</strain>
    </source>
</reference>
<dbReference type="OrthoDB" id="3260134at2759"/>
<feature type="compositionally biased region" description="Low complexity" evidence="1">
    <location>
        <begin position="656"/>
        <end position="665"/>
    </location>
</feature>
<feature type="region of interest" description="Disordered" evidence="1">
    <location>
        <begin position="656"/>
        <end position="679"/>
    </location>
</feature>
<dbReference type="AlphaFoldDB" id="A0A0C3G0J6"/>
<gene>
    <name evidence="2" type="ORF">PILCRDRAFT_6463</name>
</gene>
<dbReference type="InParanoid" id="A0A0C3G0J6"/>
<name>A0A0C3G0J6_PILCF</name>
<proteinExistence type="predicted"/>
<accession>A0A0C3G0J6</accession>
<evidence type="ECO:0000256" key="1">
    <source>
        <dbReference type="SAM" id="MobiDB-lite"/>
    </source>
</evidence>